<dbReference type="InterPro" id="IPR002645">
    <property type="entry name" value="STAS_dom"/>
</dbReference>
<dbReference type="EMBL" id="QLMH01000010">
    <property type="protein sequence ID" value="RAK18490.1"/>
    <property type="molecule type" value="Genomic_DNA"/>
</dbReference>
<dbReference type="PROSITE" id="PS50801">
    <property type="entry name" value="STAS"/>
    <property type="match status" value="1"/>
</dbReference>
<keyword evidence="5" id="KW-1185">Reference proteome</keyword>
<comment type="caution">
    <text evidence="4">The sequence shown here is derived from an EMBL/GenBank/DDBJ whole genome shotgun (WGS) entry which is preliminary data.</text>
</comment>
<dbReference type="Proteomes" id="UP000248555">
    <property type="component" value="Unassembled WGS sequence"/>
</dbReference>
<dbReference type="InterPro" id="IPR036513">
    <property type="entry name" value="STAS_dom_sf"/>
</dbReference>
<dbReference type="AlphaFoldDB" id="A0A327YBN3"/>
<evidence type="ECO:0000259" key="3">
    <source>
        <dbReference type="PROSITE" id="PS50801"/>
    </source>
</evidence>
<comment type="similarity">
    <text evidence="1 2">Belongs to the anti-sigma-factor antagonist family.</text>
</comment>
<dbReference type="GO" id="GO:0043856">
    <property type="term" value="F:anti-sigma factor antagonist activity"/>
    <property type="evidence" value="ECO:0007669"/>
    <property type="project" value="InterPro"/>
</dbReference>
<dbReference type="Pfam" id="PF01740">
    <property type="entry name" value="STAS"/>
    <property type="match status" value="1"/>
</dbReference>
<dbReference type="Gene3D" id="3.30.750.24">
    <property type="entry name" value="STAS domain"/>
    <property type="match status" value="1"/>
</dbReference>
<sequence>MTLSIQKESSGGTTVLKIHGILDISTAFMLEQFIQEMENVRELIIDFSNLEFIDSTGVGVIMEFIYLSQEKCFTIRFQGIDEQTSEIFETIGLFKVLEVFQGGHSNVF</sequence>
<proteinExistence type="inferred from homology"/>
<evidence type="ECO:0000313" key="4">
    <source>
        <dbReference type="EMBL" id="RAK18490.1"/>
    </source>
</evidence>
<evidence type="ECO:0000256" key="2">
    <source>
        <dbReference type="RuleBase" id="RU003749"/>
    </source>
</evidence>
<feature type="domain" description="STAS" evidence="3">
    <location>
        <begin position="3"/>
        <end position="108"/>
    </location>
</feature>
<dbReference type="PANTHER" id="PTHR33495:SF2">
    <property type="entry name" value="ANTI-SIGMA FACTOR ANTAGONIST TM_1081-RELATED"/>
    <property type="match status" value="1"/>
</dbReference>
<name>A0A327YBN3_9BACL</name>
<reference evidence="4 5" key="1">
    <citation type="submission" date="2018-06" db="EMBL/GenBank/DDBJ databases">
        <title>Genomic Encyclopedia of Type Strains, Phase III (KMG-III): the genomes of soil and plant-associated and newly described type strains.</title>
        <authorList>
            <person name="Whitman W."/>
        </authorList>
    </citation>
    <scope>NUCLEOTIDE SEQUENCE [LARGE SCALE GENOMIC DNA]</scope>
    <source>
        <strain evidence="4 5">CGMCC 1.8979</strain>
    </source>
</reference>
<evidence type="ECO:0000313" key="5">
    <source>
        <dbReference type="Proteomes" id="UP000248555"/>
    </source>
</evidence>
<accession>A0A327YBN3</accession>
<protein>
    <recommendedName>
        <fullName evidence="2">Anti-sigma factor antagonist</fullName>
    </recommendedName>
</protein>
<organism evidence="4 5">
    <name type="scientific">Paranoxybacillus vitaminiphilus</name>
    <dbReference type="NCBI Taxonomy" id="581036"/>
    <lineage>
        <taxon>Bacteria</taxon>
        <taxon>Bacillati</taxon>
        <taxon>Bacillota</taxon>
        <taxon>Bacilli</taxon>
        <taxon>Bacillales</taxon>
        <taxon>Anoxybacillaceae</taxon>
        <taxon>Paranoxybacillus</taxon>
    </lineage>
</organism>
<dbReference type="InterPro" id="IPR003658">
    <property type="entry name" value="Anti-sigma_ant"/>
</dbReference>
<dbReference type="RefSeq" id="WP_111645717.1">
    <property type="nucleotide sequence ID" value="NZ_QLMH01000010.1"/>
</dbReference>
<dbReference type="NCBIfam" id="TIGR00377">
    <property type="entry name" value="ant_ant_sig"/>
    <property type="match status" value="1"/>
</dbReference>
<dbReference type="CDD" id="cd07043">
    <property type="entry name" value="STAS_anti-anti-sigma_factors"/>
    <property type="match status" value="1"/>
</dbReference>
<dbReference type="PANTHER" id="PTHR33495">
    <property type="entry name" value="ANTI-SIGMA FACTOR ANTAGONIST TM_1081-RELATED-RELATED"/>
    <property type="match status" value="1"/>
</dbReference>
<dbReference type="SUPFAM" id="SSF52091">
    <property type="entry name" value="SpoIIaa-like"/>
    <property type="match status" value="1"/>
</dbReference>
<evidence type="ECO:0000256" key="1">
    <source>
        <dbReference type="ARBA" id="ARBA00009013"/>
    </source>
</evidence>
<dbReference type="OrthoDB" id="9793697at2"/>
<gene>
    <name evidence="4" type="ORF">B0I26_110122</name>
</gene>